<accession>A0A0E9XJ24</accession>
<dbReference type="AlphaFoldDB" id="A0A0E9XJ24"/>
<sequence>MQNGNAFRIPVAVNQCEIIFRGKQGSQEKPKQVVPFRFSQFF</sequence>
<name>A0A0E9XJ24_ANGAN</name>
<evidence type="ECO:0000313" key="1">
    <source>
        <dbReference type="EMBL" id="JAI01699.1"/>
    </source>
</evidence>
<organism evidence="1">
    <name type="scientific">Anguilla anguilla</name>
    <name type="common">European freshwater eel</name>
    <name type="synonym">Muraena anguilla</name>
    <dbReference type="NCBI Taxonomy" id="7936"/>
    <lineage>
        <taxon>Eukaryota</taxon>
        <taxon>Metazoa</taxon>
        <taxon>Chordata</taxon>
        <taxon>Craniata</taxon>
        <taxon>Vertebrata</taxon>
        <taxon>Euteleostomi</taxon>
        <taxon>Actinopterygii</taxon>
        <taxon>Neopterygii</taxon>
        <taxon>Teleostei</taxon>
        <taxon>Anguilliformes</taxon>
        <taxon>Anguillidae</taxon>
        <taxon>Anguilla</taxon>
    </lineage>
</organism>
<protein>
    <submittedName>
        <fullName evidence="1">Uncharacterized protein</fullName>
    </submittedName>
</protein>
<reference evidence="1" key="2">
    <citation type="journal article" date="2015" name="Fish Shellfish Immunol.">
        <title>Early steps in the European eel (Anguilla anguilla)-Vibrio vulnificus interaction in the gills: Role of the RtxA13 toxin.</title>
        <authorList>
            <person name="Callol A."/>
            <person name="Pajuelo D."/>
            <person name="Ebbesson L."/>
            <person name="Teles M."/>
            <person name="MacKenzie S."/>
            <person name="Amaro C."/>
        </authorList>
    </citation>
    <scope>NUCLEOTIDE SEQUENCE</scope>
</reference>
<proteinExistence type="predicted"/>
<dbReference type="EMBL" id="GBXM01006879">
    <property type="protein sequence ID" value="JAI01699.1"/>
    <property type="molecule type" value="Transcribed_RNA"/>
</dbReference>
<reference evidence="1" key="1">
    <citation type="submission" date="2014-11" db="EMBL/GenBank/DDBJ databases">
        <authorList>
            <person name="Amaro Gonzalez C."/>
        </authorList>
    </citation>
    <scope>NUCLEOTIDE SEQUENCE</scope>
</reference>